<dbReference type="PANTHER" id="PTHR45444:SF3">
    <property type="entry name" value="XANTHINE DEHYDROGENASE"/>
    <property type="match status" value="1"/>
</dbReference>
<feature type="binding site" evidence="19">
    <location>
        <position position="354"/>
    </location>
    <ligand>
        <name>FAD</name>
        <dbReference type="ChEBI" id="CHEBI:57692"/>
    </ligand>
</feature>
<keyword evidence="9 19" id="KW-0274">FAD</keyword>
<dbReference type="InterPro" id="IPR001041">
    <property type="entry name" value="2Fe-2S_ferredoxin-type"/>
</dbReference>
<dbReference type="FunFam" id="3.30.465.10:FF:000004">
    <property type="entry name" value="Xanthine dehydrogenase/oxidase"/>
    <property type="match status" value="1"/>
</dbReference>
<feature type="binding site" evidence="20">
    <location>
        <position position="111"/>
    </location>
    <ligand>
        <name>[2Fe-2S] cluster</name>
        <dbReference type="ChEBI" id="CHEBI:190135"/>
        <label>2</label>
    </ligand>
</feature>
<dbReference type="InterPro" id="IPR005107">
    <property type="entry name" value="CO_DH_flav_C"/>
</dbReference>
<dbReference type="Pfam" id="PF00111">
    <property type="entry name" value="Fer2"/>
    <property type="match status" value="1"/>
</dbReference>
<dbReference type="SUPFAM" id="SSF54292">
    <property type="entry name" value="2Fe-2S ferredoxin-like"/>
    <property type="match status" value="1"/>
</dbReference>
<comment type="subcellular location">
    <subcellularLocation>
        <location evidence="2">Peroxisome</location>
    </subcellularLocation>
</comment>
<evidence type="ECO:0000256" key="12">
    <source>
        <dbReference type="ARBA" id="ARBA00023014"/>
    </source>
</evidence>
<evidence type="ECO:0000256" key="7">
    <source>
        <dbReference type="ARBA" id="ARBA00022714"/>
    </source>
</evidence>
<dbReference type="SUPFAM" id="SSF56003">
    <property type="entry name" value="Molybdenum cofactor-binding domain"/>
    <property type="match status" value="1"/>
</dbReference>
<feature type="binding site" evidence="19">
    <location>
        <begin position="272"/>
        <end position="279"/>
    </location>
    <ligand>
        <name>FAD</name>
        <dbReference type="ChEBI" id="CHEBI:57692"/>
    </ligand>
</feature>
<dbReference type="FunFam" id="3.30.43.10:FF:000001">
    <property type="entry name" value="Xanthine dehydrogenase/oxidase"/>
    <property type="match status" value="1"/>
</dbReference>
<evidence type="ECO:0000256" key="9">
    <source>
        <dbReference type="ARBA" id="ARBA00022827"/>
    </source>
</evidence>
<evidence type="ECO:0000256" key="13">
    <source>
        <dbReference type="ARBA" id="ARBA00023027"/>
    </source>
</evidence>
<keyword evidence="6" id="KW-0285">Flavoprotein</keyword>
<keyword evidence="14" id="KW-0576">Peroxisome</keyword>
<keyword evidence="8 20" id="KW-0479">Metal-binding</keyword>
<dbReference type="InterPro" id="IPR036318">
    <property type="entry name" value="FAD-bd_PCMH-like_sf"/>
</dbReference>
<dbReference type="Gene3D" id="1.10.150.120">
    <property type="entry name" value="[2Fe-2S]-binding domain"/>
    <property type="match status" value="1"/>
</dbReference>
<dbReference type="InterPro" id="IPR012675">
    <property type="entry name" value="Beta-grasp_dom_sf"/>
</dbReference>
<evidence type="ECO:0000256" key="14">
    <source>
        <dbReference type="ARBA" id="ARBA00023140"/>
    </source>
</evidence>
<dbReference type="Gene3D" id="3.30.43.10">
    <property type="entry name" value="Uridine Diphospho-n-acetylenolpyruvylglucosamine Reductase, domain 2"/>
    <property type="match status" value="1"/>
</dbReference>
<evidence type="ECO:0000256" key="3">
    <source>
        <dbReference type="ARBA" id="ARBA00006849"/>
    </source>
</evidence>
<reference evidence="23 24" key="1">
    <citation type="submission" date="2018-07" db="EMBL/GenBank/DDBJ databases">
        <title>The complete nuclear genome of the prasinophyte Chloropicon primus (CCMP1205).</title>
        <authorList>
            <person name="Pombert J.-F."/>
            <person name="Otis C."/>
            <person name="Turmel M."/>
            <person name="Lemieux C."/>
        </authorList>
    </citation>
    <scope>NUCLEOTIDE SEQUENCE [LARGE SCALE GENOMIC DNA]</scope>
    <source>
        <strain evidence="23 24">CCMP1205</strain>
    </source>
</reference>
<dbReference type="Gene3D" id="3.30.465.10">
    <property type="match status" value="1"/>
</dbReference>
<keyword evidence="12 20" id="KW-0411">Iron-sulfur</keyword>
<dbReference type="GO" id="GO:0071949">
    <property type="term" value="F:FAD binding"/>
    <property type="evidence" value="ECO:0007669"/>
    <property type="project" value="InterPro"/>
</dbReference>
<evidence type="ECO:0000256" key="11">
    <source>
        <dbReference type="ARBA" id="ARBA00023004"/>
    </source>
</evidence>
<dbReference type="Pfam" id="PF01799">
    <property type="entry name" value="Fer2_2"/>
    <property type="match status" value="1"/>
</dbReference>
<feature type="binding site" evidence="19">
    <location>
        <begin position="364"/>
        <end position="368"/>
    </location>
    <ligand>
        <name>FAD</name>
        <dbReference type="ChEBI" id="CHEBI:57692"/>
    </ligand>
</feature>
<organism evidence="23 24">
    <name type="scientific">Chloropicon primus</name>
    <dbReference type="NCBI Taxonomy" id="1764295"/>
    <lineage>
        <taxon>Eukaryota</taxon>
        <taxon>Viridiplantae</taxon>
        <taxon>Chlorophyta</taxon>
        <taxon>Chloropicophyceae</taxon>
        <taxon>Chloropicales</taxon>
        <taxon>Chloropicaceae</taxon>
        <taxon>Chloropicon</taxon>
    </lineage>
</organism>
<keyword evidence="13" id="KW-0520">NAD</keyword>
<dbReference type="SMART" id="SM01092">
    <property type="entry name" value="CO_deh_flav_C"/>
    <property type="match status" value="1"/>
</dbReference>
<comment type="cofactor">
    <cofactor evidence="20">
        <name>[2Fe-2S] cluster</name>
        <dbReference type="ChEBI" id="CHEBI:190135"/>
    </cofactor>
    <text evidence="20">Binds 2 [2Fe-2S] clusters.</text>
</comment>
<dbReference type="InterPro" id="IPR016208">
    <property type="entry name" value="Ald_Oxase/xanthine_DH-like"/>
</dbReference>
<evidence type="ECO:0000256" key="19">
    <source>
        <dbReference type="PIRSR" id="PIRSR000127-2"/>
    </source>
</evidence>
<comment type="cofactor">
    <cofactor evidence="20">
        <name>Mo-molybdopterin</name>
        <dbReference type="ChEBI" id="CHEBI:71302"/>
    </cofactor>
    <text evidence="20">Binds 1 Mo-molybdopterin (Mo-MPT) cofactor per subunit.</text>
</comment>
<dbReference type="InterPro" id="IPR037165">
    <property type="entry name" value="AldOxase/xan_DH_Mopterin-bd_sf"/>
</dbReference>
<dbReference type="InterPro" id="IPR006058">
    <property type="entry name" value="2Fe2S_fd_BS"/>
</dbReference>
<feature type="binding site" evidence="20">
    <location>
        <position position="148"/>
    </location>
    <ligand>
        <name>[2Fe-2S] cluster</name>
        <dbReference type="ChEBI" id="CHEBI:190135"/>
        <label>2</label>
    </ligand>
</feature>
<evidence type="ECO:0000256" key="15">
    <source>
        <dbReference type="ARBA" id="ARBA00034078"/>
    </source>
</evidence>
<dbReference type="Gene3D" id="3.30.390.50">
    <property type="entry name" value="CO dehydrogenase flavoprotein, C-terminal domain"/>
    <property type="match status" value="1"/>
</dbReference>
<dbReference type="InterPro" id="IPR002346">
    <property type="entry name" value="Mopterin_DH_FAD-bd"/>
</dbReference>
<evidence type="ECO:0000256" key="20">
    <source>
        <dbReference type="PIRSR" id="PIRSR000127-3"/>
    </source>
</evidence>
<dbReference type="Gene3D" id="3.90.1170.50">
    <property type="entry name" value="Aldehyde oxidase/xanthine dehydrogenase, a/b hammerhead"/>
    <property type="match status" value="1"/>
</dbReference>
<feature type="domain" description="FAD-binding PCMH-type" evidence="22">
    <location>
        <begin position="243"/>
        <end position="432"/>
    </location>
</feature>
<evidence type="ECO:0000256" key="16">
    <source>
        <dbReference type="ARBA" id="ARBA00049017"/>
    </source>
</evidence>
<comment type="cofactor">
    <cofactor evidence="15">
        <name>[2Fe-2S] cluster</name>
        <dbReference type="ChEBI" id="CHEBI:190135"/>
    </cofactor>
</comment>
<dbReference type="InterPro" id="IPR036856">
    <property type="entry name" value="Ald_Oxase/Xan_DH_a/b_sf"/>
</dbReference>
<evidence type="ECO:0000256" key="4">
    <source>
        <dbReference type="ARBA" id="ARBA00013123"/>
    </source>
</evidence>
<dbReference type="InterPro" id="IPR036884">
    <property type="entry name" value="2Fe-2S-bd_dom_sf"/>
</dbReference>
<dbReference type="Pfam" id="PF01315">
    <property type="entry name" value="Ald_Xan_dh_C"/>
    <property type="match status" value="1"/>
</dbReference>
<keyword evidence="7 20" id="KW-0001">2Fe-2S</keyword>
<evidence type="ECO:0000256" key="10">
    <source>
        <dbReference type="ARBA" id="ARBA00023002"/>
    </source>
</evidence>
<dbReference type="SMART" id="SM01008">
    <property type="entry name" value="Ald_Xan_dh_C"/>
    <property type="match status" value="1"/>
</dbReference>
<keyword evidence="11 20" id="KW-0408">Iron</keyword>
<comment type="catalytic activity">
    <reaction evidence="16">
        <text>xanthine + NAD(+) + H2O = urate + NADH + H(+)</text>
        <dbReference type="Rhea" id="RHEA:16669"/>
        <dbReference type="ChEBI" id="CHEBI:15377"/>
        <dbReference type="ChEBI" id="CHEBI:15378"/>
        <dbReference type="ChEBI" id="CHEBI:17712"/>
        <dbReference type="ChEBI" id="CHEBI:17775"/>
        <dbReference type="ChEBI" id="CHEBI:57540"/>
        <dbReference type="ChEBI" id="CHEBI:57945"/>
        <dbReference type="EC" id="1.17.1.4"/>
    </reaction>
</comment>
<dbReference type="InterPro" id="IPR000674">
    <property type="entry name" value="Ald_Oxase/Xan_DH_a/b"/>
</dbReference>
<feature type="binding site" evidence="19">
    <location>
        <position position="903"/>
    </location>
    <ligand>
        <name>substrate</name>
    </ligand>
</feature>
<dbReference type="FunFam" id="3.30.365.10:FF:000002">
    <property type="entry name" value="Xanthine dehydrogenase oxidase"/>
    <property type="match status" value="1"/>
</dbReference>
<feature type="domain" description="2Fe-2S ferredoxin-type" evidence="21">
    <location>
        <begin position="2"/>
        <end position="87"/>
    </location>
</feature>
<dbReference type="SUPFAM" id="SSF47741">
    <property type="entry name" value="CO dehydrogenase ISP C-domain like"/>
    <property type="match status" value="1"/>
</dbReference>
<feature type="binding site" evidence="19">
    <location>
        <position position="440"/>
    </location>
    <ligand>
        <name>FAD</name>
        <dbReference type="ChEBI" id="CHEBI:57692"/>
    </ligand>
</feature>
<dbReference type="InterPro" id="IPR036683">
    <property type="entry name" value="CO_DH_flav_C_dom_sf"/>
</dbReference>
<comment type="cofactor">
    <cofactor evidence="1 19">
        <name>FAD</name>
        <dbReference type="ChEBI" id="CHEBI:57692"/>
    </cofactor>
</comment>
<keyword evidence="5 20" id="KW-0500">Molybdenum</keyword>
<evidence type="ECO:0000313" key="24">
    <source>
        <dbReference type="Proteomes" id="UP000316726"/>
    </source>
</evidence>
<dbReference type="FunFam" id="3.30.365.10:FF:000001">
    <property type="entry name" value="Xanthine dehydrogenase oxidase"/>
    <property type="match status" value="1"/>
</dbReference>
<feature type="binding site" evidence="20">
    <location>
        <position position="108"/>
    </location>
    <ligand>
        <name>[2Fe-2S] cluster</name>
        <dbReference type="ChEBI" id="CHEBI:190135"/>
        <label>2</label>
    </ligand>
</feature>
<feature type="binding site" evidence="20">
    <location>
        <position position="69"/>
    </location>
    <ligand>
        <name>[2Fe-2S] cluster</name>
        <dbReference type="ChEBI" id="CHEBI:190135"/>
        <label>1</label>
    </ligand>
</feature>
<evidence type="ECO:0000259" key="21">
    <source>
        <dbReference type="PROSITE" id="PS51085"/>
    </source>
</evidence>
<feature type="binding site" evidence="19">
    <location>
        <position position="825"/>
    </location>
    <ligand>
        <name>substrate</name>
    </ligand>
</feature>
<dbReference type="Pfam" id="PF02738">
    <property type="entry name" value="MoCoBD_1"/>
    <property type="match status" value="1"/>
</dbReference>
<feature type="binding site" evidence="20">
    <location>
        <position position="1102"/>
    </location>
    <ligand>
        <name>Mo-molybdopterin</name>
        <dbReference type="ChEBI" id="CHEBI:71302"/>
    </ligand>
    <ligandPart>
        <name>Mo</name>
        <dbReference type="ChEBI" id="CHEBI:28685"/>
    </ligandPart>
</feature>
<evidence type="ECO:0000256" key="17">
    <source>
        <dbReference type="ARBA" id="ARBA00049517"/>
    </source>
</evidence>
<protein>
    <recommendedName>
        <fullName evidence="4">xanthine dehydrogenase</fullName>
        <ecNumber evidence="4">1.17.1.4</ecNumber>
    </recommendedName>
</protein>
<dbReference type="InterPro" id="IPR046867">
    <property type="entry name" value="AldOxase/xan_DH_MoCoBD2"/>
</dbReference>
<feature type="binding site" evidence="20">
    <location>
        <position position="790"/>
    </location>
    <ligand>
        <name>Mo-molybdopterin</name>
        <dbReference type="ChEBI" id="CHEBI:71302"/>
    </ligand>
    <ligandPart>
        <name>Mo</name>
        <dbReference type="ChEBI" id="CHEBI:28685"/>
    </ligandPart>
</feature>
<dbReference type="GO" id="GO:0005506">
    <property type="term" value="F:iron ion binding"/>
    <property type="evidence" value="ECO:0007669"/>
    <property type="project" value="InterPro"/>
</dbReference>
<feature type="binding site" evidence="20">
    <location>
        <position position="150"/>
    </location>
    <ligand>
        <name>[2Fe-2S] cluster</name>
        <dbReference type="ChEBI" id="CHEBI:190135"/>
        <label>2</label>
    </ligand>
</feature>
<proteinExistence type="inferred from homology"/>
<dbReference type="SUPFAM" id="SSF54665">
    <property type="entry name" value="CO dehydrogenase molybdoprotein N-domain-like"/>
    <property type="match status" value="1"/>
</dbReference>
<dbReference type="InterPro" id="IPR008274">
    <property type="entry name" value="AldOxase/xan_DH_MoCoBD1"/>
</dbReference>
<feature type="binding site" evidence="20">
    <location>
        <position position="47"/>
    </location>
    <ligand>
        <name>[2Fe-2S] cluster</name>
        <dbReference type="ChEBI" id="CHEBI:190135"/>
        <label>1</label>
    </ligand>
</feature>
<feature type="binding site" evidence="20">
    <location>
        <position position="44"/>
    </location>
    <ligand>
        <name>[2Fe-2S] cluster</name>
        <dbReference type="ChEBI" id="CHEBI:190135"/>
        <label>1</label>
    </ligand>
</feature>
<dbReference type="Pfam" id="PF03450">
    <property type="entry name" value="CO_deh_flav_C"/>
    <property type="match status" value="1"/>
</dbReference>
<evidence type="ECO:0000259" key="22">
    <source>
        <dbReference type="PROSITE" id="PS51387"/>
    </source>
</evidence>
<dbReference type="GO" id="GO:0004854">
    <property type="term" value="F:xanthine dehydrogenase activity"/>
    <property type="evidence" value="ECO:0007669"/>
    <property type="project" value="UniProtKB-EC"/>
</dbReference>
<dbReference type="InterPro" id="IPR016167">
    <property type="entry name" value="FAD-bd_PCMH_sub1"/>
</dbReference>
<dbReference type="InterPro" id="IPR036010">
    <property type="entry name" value="2Fe-2S_ferredoxin-like_sf"/>
</dbReference>
<dbReference type="InterPro" id="IPR016169">
    <property type="entry name" value="FAD-bd_PCMH_sub2"/>
</dbReference>
<evidence type="ECO:0000256" key="1">
    <source>
        <dbReference type="ARBA" id="ARBA00001974"/>
    </source>
</evidence>
<dbReference type="PROSITE" id="PS51085">
    <property type="entry name" value="2FE2S_FER_2"/>
    <property type="match status" value="1"/>
</dbReference>
<dbReference type="Gene3D" id="3.10.20.30">
    <property type="match status" value="1"/>
</dbReference>
<dbReference type="OrthoDB" id="8300278at2759"/>
<dbReference type="GO" id="GO:0051537">
    <property type="term" value="F:2 iron, 2 sulfur cluster binding"/>
    <property type="evidence" value="ECO:0007669"/>
    <property type="project" value="UniProtKB-KW"/>
</dbReference>
<evidence type="ECO:0000256" key="18">
    <source>
        <dbReference type="PIRSR" id="PIRSR000127-1"/>
    </source>
</evidence>
<feature type="binding site" evidence="19">
    <location>
        <position position="937"/>
    </location>
    <ligand>
        <name>substrate</name>
    </ligand>
</feature>
<accession>A0A5B8MMF7</accession>
<dbReference type="FunFam" id="3.10.20.30:FF:000015">
    <property type="entry name" value="Aldehyde oxidase 1"/>
    <property type="match status" value="1"/>
</dbReference>
<dbReference type="PROSITE" id="PS51387">
    <property type="entry name" value="FAD_PCMH"/>
    <property type="match status" value="1"/>
</dbReference>
<feature type="binding site" evidence="20">
    <location>
        <position position="821"/>
    </location>
    <ligand>
        <name>Mo-molybdopterin</name>
        <dbReference type="ChEBI" id="CHEBI:71302"/>
    </ligand>
    <ligandPart>
        <name>Mo</name>
        <dbReference type="ChEBI" id="CHEBI:28685"/>
    </ligandPart>
</feature>
<feature type="binding site" evidence="19">
    <location>
        <position position="422"/>
    </location>
    <ligand>
        <name>FAD</name>
        <dbReference type="ChEBI" id="CHEBI:57692"/>
    </ligand>
</feature>
<dbReference type="GO" id="GO:0005777">
    <property type="term" value="C:peroxisome"/>
    <property type="evidence" value="ECO:0007669"/>
    <property type="project" value="UniProtKB-SubCell"/>
</dbReference>
<dbReference type="EMBL" id="CP031037">
    <property type="protein sequence ID" value="QDZ20845.1"/>
    <property type="molecule type" value="Genomic_DNA"/>
</dbReference>
<name>A0A5B8MMF7_9CHLO</name>
<dbReference type="PIRSF" id="PIRSF000127">
    <property type="entry name" value="Xanthine_DH"/>
    <property type="match status" value="1"/>
</dbReference>
<feature type="binding site" evidence="19">
    <location>
        <position position="1033"/>
    </location>
    <ligand>
        <name>substrate</name>
    </ligand>
</feature>
<feature type="binding site" evidence="20">
    <location>
        <position position="39"/>
    </location>
    <ligand>
        <name>[2Fe-2S] cluster</name>
        <dbReference type="ChEBI" id="CHEBI:190135"/>
        <label>1</label>
    </ligand>
</feature>
<dbReference type="InterPro" id="IPR002888">
    <property type="entry name" value="2Fe-2S-bd"/>
</dbReference>
<comment type="catalytic activity">
    <reaction evidence="17">
        <text>hypoxanthine + NAD(+) + H2O = xanthine + NADH + H(+)</text>
        <dbReference type="Rhea" id="RHEA:24670"/>
        <dbReference type="ChEBI" id="CHEBI:15377"/>
        <dbReference type="ChEBI" id="CHEBI:15378"/>
        <dbReference type="ChEBI" id="CHEBI:17368"/>
        <dbReference type="ChEBI" id="CHEBI:17712"/>
        <dbReference type="ChEBI" id="CHEBI:57540"/>
        <dbReference type="ChEBI" id="CHEBI:57945"/>
        <dbReference type="EC" id="1.17.1.4"/>
    </reaction>
</comment>
<dbReference type="SUPFAM" id="SSF56176">
    <property type="entry name" value="FAD-binding/transporter-associated domain-like"/>
    <property type="match status" value="1"/>
</dbReference>
<dbReference type="SUPFAM" id="SSF55447">
    <property type="entry name" value="CO dehydrogenase flavoprotein C-terminal domain-like"/>
    <property type="match status" value="1"/>
</dbReference>
<dbReference type="FunFam" id="3.90.1170.50:FF:000001">
    <property type="entry name" value="Aldehyde oxidase 1"/>
    <property type="match status" value="1"/>
</dbReference>
<evidence type="ECO:0000256" key="5">
    <source>
        <dbReference type="ARBA" id="ARBA00022505"/>
    </source>
</evidence>
<dbReference type="FunFam" id="3.30.365.10:FF:000004">
    <property type="entry name" value="Xanthine dehydrogenase oxidase"/>
    <property type="match status" value="1"/>
</dbReference>
<dbReference type="PROSITE" id="PS00197">
    <property type="entry name" value="2FE2S_FER_1"/>
    <property type="match status" value="1"/>
</dbReference>
<dbReference type="Pfam" id="PF20256">
    <property type="entry name" value="MoCoBD_2"/>
    <property type="match status" value="1"/>
</dbReference>
<sequence>MEAVAYVNGKRHVLPEGKAEYTLLQWLREEGLTGTKLGCGEGGCGACTVMVSAYDCASERVVHRSANACLTPLYAVESCQVVTVEGLGTEKRMHPIQEKLALAHGSQCGFCTPGFVMSMYSLYRARIQDARGAPTMEEIEDQLAGNLCRCTGYRPILEAFRHFSKGNDESYYTRSDLAASESGGCCGGGGGGCPCKEGNGVSENGGEGAANGNGVRAPSEPIFPFELKERARSVRKQKASLVMKGPRATWFRPTSVQELLDLKKEHGANTKLVCGNTEVGIEVKFKHCDYKVLVSPMWVPELVSMAFSEGKRVVTFGACTTLTSVDEYLKELSDKVQSFEASGFKAIFRQLKWFAGHQIKNMASIAGNVCTGSPISDLNPLWMCSGATFRVAGGDLTQTREVKAEDFFLGYRQVDLKEHEILYEVDLPCTRKYEYVQEFKQAHRREDDISIVCAGMRVKFQCVDGDWVVEDISLAYGGVAAKTVMAPKTQRALLGKKWDRETLALGLNSLKEELYIAPNAPGGMIEFRRSLIASFFFKFFASTSLQLAADSEAGQKYNPTLESEEISAADLYSRPASDGLQLYDYEKGENIIGQAIPHASAKLQVTGEAKYVDDIPLSKNCLHAALVLSTKPHALLKDVDAKEALGMPGVVGYYGHEQVPGGNDIGPVIPDEECFASKEVTCVGQVIGIVVAETEQEARDAARAVKVTYEDLPYIMSIEEAIEQDSFYPANWESRVERGNVDACFASEACTHVIEGDMKIGAQDHFYLETNACNVIPQEGDEILTYSSTQAPAKHQRAIAHVLGIPEHKVVCKTKRLGGGFGGKETRAIFINCAAAVPAYDLQRPVRLCLDRDEDMQITGHRHAFYGKYKVGFNDKGEILAVDLKIYNNGGNSLDLSAAVMQRAVLHADNCYNYPNARFHGRICKTNISSNTAFRGFGGPQGMIVTEAWMDHVAKELKMDVEQVRFANLYREGDRIPCGMKLDGFQITRIWEELRESTKFDARRQQVEEFNKKNKYRKRGIAFIPTKFGIAFTLLYFNQGGALVHIYTDGTVLVTHGGVEMGQGLHTKIAQIAAQAFKIQAKDVFISETSTDKVPNASPTAASASSDMYGAAVLDACNQLNERLQKYRDMLPGATFGEVVMTAHKDRVDLSAHGFYKMPEVGGFGSERPFLYYTYGAACSEVEVDVLTGDFQIHKTDILMDVGNSINPAIDIGQIEGGFMQGLGLMTIEEAVWGDKDHPWVRPGYLQTRGPGTYKIPTANDIPIELNVSLLQNAPNPHAVASSKAIGEPPLFLGSSVFFAIKDAIYNSRAGEGAGGFFPLHSPATPEKIRMSCVDKFTDHGKDYQAKTSV</sequence>
<gene>
    <name evidence="23" type="ORF">A3770_04p33630</name>
</gene>
<feature type="active site" description="Proton acceptor" evidence="18">
    <location>
        <position position="1288"/>
    </location>
</feature>
<feature type="binding site" evidence="19">
    <location>
        <position position="377"/>
    </location>
    <ligand>
        <name>FAD</name>
        <dbReference type="ChEBI" id="CHEBI:57692"/>
    </ligand>
</feature>
<dbReference type="PANTHER" id="PTHR45444">
    <property type="entry name" value="XANTHINE DEHYDROGENASE"/>
    <property type="match status" value="1"/>
</dbReference>
<evidence type="ECO:0000256" key="8">
    <source>
        <dbReference type="ARBA" id="ARBA00022723"/>
    </source>
</evidence>
<dbReference type="STRING" id="1764295.A0A5B8MMF7"/>
<keyword evidence="24" id="KW-1185">Reference proteome</keyword>
<keyword evidence="10" id="KW-0560">Oxidoreductase</keyword>
<dbReference type="Gene3D" id="3.30.365.10">
    <property type="entry name" value="Aldehyde oxidase/xanthine dehydrogenase, molybdopterin binding domain"/>
    <property type="match status" value="4"/>
</dbReference>
<comment type="similarity">
    <text evidence="3">Belongs to the xanthine dehydrogenase family.</text>
</comment>
<evidence type="ECO:0000313" key="23">
    <source>
        <dbReference type="EMBL" id="QDZ20845.1"/>
    </source>
</evidence>
<dbReference type="FunFam" id="3.30.365.10:FF:000003">
    <property type="entry name" value="Aldehyde oxidase 1"/>
    <property type="match status" value="1"/>
</dbReference>
<evidence type="ECO:0000256" key="6">
    <source>
        <dbReference type="ARBA" id="ARBA00022630"/>
    </source>
</evidence>
<feature type="binding site" evidence="20">
    <location>
        <position position="935"/>
    </location>
    <ligand>
        <name>Mo-molybdopterin</name>
        <dbReference type="ChEBI" id="CHEBI:71302"/>
    </ligand>
    <ligandPart>
        <name>Mo</name>
        <dbReference type="ChEBI" id="CHEBI:28685"/>
    </ligandPart>
</feature>
<dbReference type="Pfam" id="PF00941">
    <property type="entry name" value="FAD_binding_5"/>
    <property type="match status" value="1"/>
</dbReference>
<evidence type="ECO:0000256" key="2">
    <source>
        <dbReference type="ARBA" id="ARBA00004275"/>
    </source>
</evidence>
<dbReference type="InterPro" id="IPR016166">
    <property type="entry name" value="FAD-bd_PCMH"/>
</dbReference>
<dbReference type="GO" id="GO:0006145">
    <property type="term" value="P:purine nucleobase catabolic process"/>
    <property type="evidence" value="ECO:0007669"/>
    <property type="project" value="UniProtKB-ARBA"/>
</dbReference>
<dbReference type="EC" id="1.17.1.4" evidence="4"/>
<dbReference type="Proteomes" id="UP000316726">
    <property type="component" value="Chromosome 4"/>
</dbReference>